<comment type="function">
    <text evidence="8">Catalyzes the condensation reaction of fatty acid synthesis by the addition to an acyl acceptor of two carbons from malonyl-ACP. Catalyzes the first condensation reaction which initiates fatty acid synthesis and may therefore play a role in governing the total rate of fatty acid production. Possesses both acetoacetyl-ACP synthase and acetyl transacylase activities. Its substrate specificity determines the biosynthesis of branched-chain and/or straight-chain of fatty acids.</text>
</comment>
<dbReference type="HAMAP" id="MF_01815">
    <property type="entry name" value="FabH"/>
    <property type="match status" value="1"/>
</dbReference>
<comment type="caution">
    <text evidence="11">The sequence shown here is derived from an EMBL/GenBank/DDBJ whole genome shotgun (WGS) entry which is preliminary data.</text>
</comment>
<evidence type="ECO:0000256" key="3">
    <source>
        <dbReference type="ARBA" id="ARBA00022679"/>
    </source>
</evidence>
<keyword evidence="6 8" id="KW-0275">Fatty acid biosynthesis</keyword>
<evidence type="ECO:0000256" key="1">
    <source>
        <dbReference type="ARBA" id="ARBA00008642"/>
    </source>
</evidence>
<name>A0ABW5DNT4_9PROT</name>
<dbReference type="NCBIfam" id="TIGR00747">
    <property type="entry name" value="fabH"/>
    <property type="match status" value="1"/>
</dbReference>
<dbReference type="EC" id="2.3.1.180" evidence="8"/>
<feature type="region of interest" description="ACP-binding" evidence="8">
    <location>
        <begin position="252"/>
        <end position="256"/>
    </location>
</feature>
<evidence type="ECO:0000259" key="9">
    <source>
        <dbReference type="Pfam" id="PF08541"/>
    </source>
</evidence>
<dbReference type="NCBIfam" id="NF006829">
    <property type="entry name" value="PRK09352.1"/>
    <property type="match status" value="1"/>
</dbReference>
<comment type="subcellular location">
    <subcellularLocation>
        <location evidence="8">Cytoplasm</location>
    </subcellularLocation>
</comment>
<dbReference type="Pfam" id="PF08545">
    <property type="entry name" value="ACP_syn_III"/>
    <property type="match status" value="1"/>
</dbReference>
<protein>
    <recommendedName>
        <fullName evidence="8">Beta-ketoacyl-[acyl-carrier-protein] synthase III</fullName>
        <shortName evidence="8">Beta-ketoacyl-ACP synthase III</shortName>
        <shortName evidence="8">KAS III</shortName>
        <ecNumber evidence="8">2.3.1.180</ecNumber>
    </recommendedName>
    <alternativeName>
        <fullName evidence="8">3-oxoacyl-[acyl-carrier-protein] synthase 3</fullName>
    </alternativeName>
    <alternativeName>
        <fullName evidence="8">3-oxoacyl-[acyl-carrier-protein] synthase III</fullName>
    </alternativeName>
</protein>
<keyword evidence="8" id="KW-0963">Cytoplasm</keyword>
<organism evidence="11 12">
    <name type="scientific">Lacibacterium aquatile</name>
    <dbReference type="NCBI Taxonomy" id="1168082"/>
    <lineage>
        <taxon>Bacteria</taxon>
        <taxon>Pseudomonadati</taxon>
        <taxon>Pseudomonadota</taxon>
        <taxon>Alphaproteobacteria</taxon>
        <taxon>Rhodospirillales</taxon>
        <taxon>Rhodospirillaceae</taxon>
    </lineage>
</organism>
<dbReference type="InterPro" id="IPR004655">
    <property type="entry name" value="FabH"/>
</dbReference>
<evidence type="ECO:0000256" key="4">
    <source>
        <dbReference type="ARBA" id="ARBA00022832"/>
    </source>
</evidence>
<keyword evidence="7 8" id="KW-0511">Multifunctional enzyme</keyword>
<dbReference type="GO" id="GO:0033818">
    <property type="term" value="F:beta-ketoacyl-acyl-carrier-protein synthase III activity"/>
    <property type="evidence" value="ECO:0007669"/>
    <property type="project" value="UniProtKB-EC"/>
</dbReference>
<evidence type="ECO:0000259" key="10">
    <source>
        <dbReference type="Pfam" id="PF08545"/>
    </source>
</evidence>
<dbReference type="RefSeq" id="WP_379875371.1">
    <property type="nucleotide sequence ID" value="NZ_JBHUIP010000004.1"/>
</dbReference>
<dbReference type="PANTHER" id="PTHR43091:SF1">
    <property type="entry name" value="BETA-KETOACYL-[ACYL-CARRIER-PROTEIN] SYNTHASE III, CHLOROPLASTIC"/>
    <property type="match status" value="1"/>
</dbReference>
<dbReference type="Pfam" id="PF08541">
    <property type="entry name" value="ACP_syn_III_C"/>
    <property type="match status" value="1"/>
</dbReference>
<evidence type="ECO:0000256" key="7">
    <source>
        <dbReference type="ARBA" id="ARBA00023268"/>
    </source>
</evidence>
<keyword evidence="2 8" id="KW-0444">Lipid biosynthesis</keyword>
<reference evidence="12" key="1">
    <citation type="journal article" date="2019" name="Int. J. Syst. Evol. Microbiol.">
        <title>The Global Catalogue of Microorganisms (GCM) 10K type strain sequencing project: providing services to taxonomists for standard genome sequencing and annotation.</title>
        <authorList>
            <consortium name="The Broad Institute Genomics Platform"/>
            <consortium name="The Broad Institute Genome Sequencing Center for Infectious Disease"/>
            <person name="Wu L."/>
            <person name="Ma J."/>
        </authorList>
    </citation>
    <scope>NUCLEOTIDE SEQUENCE [LARGE SCALE GENOMIC DNA]</scope>
    <source>
        <strain evidence="12">CGMCC 1.19062</strain>
    </source>
</reference>
<feature type="active site" evidence="8">
    <location>
        <position position="251"/>
    </location>
</feature>
<evidence type="ECO:0000313" key="12">
    <source>
        <dbReference type="Proteomes" id="UP001597295"/>
    </source>
</evidence>
<feature type="active site" evidence="8">
    <location>
        <position position="281"/>
    </location>
</feature>
<keyword evidence="4 8" id="KW-0276">Fatty acid metabolism</keyword>
<comment type="domain">
    <text evidence="8">The last Arg residue of the ACP-binding site is essential for the weak association between ACP/AcpP and FabH.</text>
</comment>
<sequence length="325" mass="34161">MTIRSRLVGTGSYLPEKCLTNAELATLVDTTDEWIVQRTGIKCRHIAAEGEFTSDLAVKAAERALAAAGIEASAVDCIVLATTTPDRTFPATAAIVQQRLGITQGFALDVQAVCAGFIYALSVADNFIRSGQAKTALVIGAETFTRLLDWTDRGTCVLFGDGAGAVVLQASEGSGSTEDRGILTTHLHSDGRYNDILYVDGGPSSTKTVGHVRMEGREVFRHAVVNLAAVVDEALSAVNLPIEAVDWLVPHQANLRIIEGTGKKLGIAPEKVVATVDHHANTSAASIPLALDEAVRDGRIKPGHMVLMEAIGGGLAWGSALARIG</sequence>
<dbReference type="CDD" id="cd00830">
    <property type="entry name" value="KAS_III"/>
    <property type="match status" value="1"/>
</dbReference>
<comment type="subunit">
    <text evidence="8">Homodimer.</text>
</comment>
<dbReference type="InterPro" id="IPR013751">
    <property type="entry name" value="ACP_syn_III_N"/>
</dbReference>
<comment type="similarity">
    <text evidence="1 8">Belongs to the thiolase-like superfamily. FabH family.</text>
</comment>
<proteinExistence type="inferred from homology"/>
<dbReference type="InterPro" id="IPR016039">
    <property type="entry name" value="Thiolase-like"/>
</dbReference>
<feature type="domain" description="Beta-ketoacyl-[acyl-carrier-protein] synthase III C-terminal" evidence="9">
    <location>
        <begin position="236"/>
        <end position="324"/>
    </location>
</feature>
<feature type="active site" evidence="8">
    <location>
        <position position="114"/>
    </location>
</feature>
<evidence type="ECO:0000256" key="8">
    <source>
        <dbReference type="HAMAP-Rule" id="MF_01815"/>
    </source>
</evidence>
<keyword evidence="3 8" id="KW-0808">Transferase</keyword>
<dbReference type="InterPro" id="IPR013747">
    <property type="entry name" value="ACP_syn_III_C"/>
</dbReference>
<keyword evidence="8 11" id="KW-0012">Acyltransferase</keyword>
<dbReference type="Gene3D" id="3.40.47.10">
    <property type="match status" value="1"/>
</dbReference>
<accession>A0ABW5DNT4</accession>
<dbReference type="PANTHER" id="PTHR43091">
    <property type="entry name" value="3-OXOACYL-[ACYL-CARRIER-PROTEIN] SYNTHASE"/>
    <property type="match status" value="1"/>
</dbReference>
<evidence type="ECO:0000256" key="5">
    <source>
        <dbReference type="ARBA" id="ARBA00023098"/>
    </source>
</evidence>
<keyword evidence="5 8" id="KW-0443">Lipid metabolism</keyword>
<feature type="domain" description="Beta-ketoacyl-[acyl-carrier-protein] synthase III N-terminal" evidence="10">
    <location>
        <begin position="108"/>
        <end position="191"/>
    </location>
</feature>
<dbReference type="EMBL" id="JBHUIP010000004">
    <property type="protein sequence ID" value="MFD2262415.1"/>
    <property type="molecule type" value="Genomic_DNA"/>
</dbReference>
<dbReference type="SUPFAM" id="SSF53901">
    <property type="entry name" value="Thiolase-like"/>
    <property type="match status" value="1"/>
</dbReference>
<evidence type="ECO:0000256" key="6">
    <source>
        <dbReference type="ARBA" id="ARBA00023160"/>
    </source>
</evidence>
<gene>
    <name evidence="8" type="primary">fabH</name>
    <name evidence="11" type="ORF">ACFSM5_05905</name>
</gene>
<comment type="pathway">
    <text evidence="8">Lipid metabolism; fatty acid biosynthesis.</text>
</comment>
<keyword evidence="12" id="KW-1185">Reference proteome</keyword>
<comment type="catalytic activity">
    <reaction evidence="8">
        <text>malonyl-[ACP] + acetyl-CoA + H(+) = 3-oxobutanoyl-[ACP] + CO2 + CoA</text>
        <dbReference type="Rhea" id="RHEA:12080"/>
        <dbReference type="Rhea" id="RHEA-COMP:9623"/>
        <dbReference type="Rhea" id="RHEA-COMP:9625"/>
        <dbReference type="ChEBI" id="CHEBI:15378"/>
        <dbReference type="ChEBI" id="CHEBI:16526"/>
        <dbReference type="ChEBI" id="CHEBI:57287"/>
        <dbReference type="ChEBI" id="CHEBI:57288"/>
        <dbReference type="ChEBI" id="CHEBI:78449"/>
        <dbReference type="ChEBI" id="CHEBI:78450"/>
        <dbReference type="EC" id="2.3.1.180"/>
    </reaction>
</comment>
<dbReference type="Proteomes" id="UP001597295">
    <property type="component" value="Unassembled WGS sequence"/>
</dbReference>
<evidence type="ECO:0000313" key="11">
    <source>
        <dbReference type="EMBL" id="MFD2262415.1"/>
    </source>
</evidence>
<evidence type="ECO:0000256" key="2">
    <source>
        <dbReference type="ARBA" id="ARBA00022516"/>
    </source>
</evidence>